<evidence type="ECO:0000256" key="7">
    <source>
        <dbReference type="ARBA" id="ARBA00022824"/>
    </source>
</evidence>
<dbReference type="PANTHER" id="PTHR24292:SF93">
    <property type="entry name" value="CYTOCHROME P450 310A1-RELATED"/>
    <property type="match status" value="1"/>
</dbReference>
<dbReference type="FunFam" id="1.10.630.10:FF:000042">
    <property type="entry name" value="Cytochrome P450"/>
    <property type="match status" value="1"/>
</dbReference>
<keyword evidence="5 13" id="KW-0349">Heme</keyword>
<evidence type="ECO:0000256" key="14">
    <source>
        <dbReference type="RuleBase" id="RU000461"/>
    </source>
</evidence>
<keyword evidence="12" id="KW-0472">Membrane</keyword>
<dbReference type="GO" id="GO:0005506">
    <property type="term" value="F:iron ion binding"/>
    <property type="evidence" value="ECO:0007669"/>
    <property type="project" value="InterPro"/>
</dbReference>
<dbReference type="EnsemblMetazoa" id="AEPI015031-RA">
    <property type="protein sequence ID" value="AEPI015031-PA"/>
    <property type="gene ID" value="AEPI015031"/>
</dbReference>
<dbReference type="GO" id="GO:0004497">
    <property type="term" value="F:monooxygenase activity"/>
    <property type="evidence" value="ECO:0007669"/>
    <property type="project" value="UniProtKB-KW"/>
</dbReference>
<name>A0A182PYW3_9DIPT</name>
<dbReference type="InterPro" id="IPR001128">
    <property type="entry name" value="Cyt_P450"/>
</dbReference>
<evidence type="ECO:0000256" key="5">
    <source>
        <dbReference type="ARBA" id="ARBA00022617"/>
    </source>
</evidence>
<evidence type="ECO:0000256" key="6">
    <source>
        <dbReference type="ARBA" id="ARBA00022723"/>
    </source>
</evidence>
<keyword evidence="7" id="KW-0256">Endoplasmic reticulum</keyword>
<dbReference type="InterPro" id="IPR017972">
    <property type="entry name" value="Cyt_P450_CS"/>
</dbReference>
<dbReference type="SUPFAM" id="SSF48264">
    <property type="entry name" value="Cytochrome P450"/>
    <property type="match status" value="1"/>
</dbReference>
<comment type="subcellular location">
    <subcellularLocation>
        <location evidence="3">Endoplasmic reticulum membrane</location>
        <topology evidence="3">Peripheral membrane protein</topology>
    </subcellularLocation>
    <subcellularLocation>
        <location evidence="2">Microsome membrane</location>
        <topology evidence="2">Peripheral membrane protein</topology>
    </subcellularLocation>
</comment>
<dbReference type="GO" id="GO:0016705">
    <property type="term" value="F:oxidoreductase activity, acting on paired donors, with incorporation or reduction of molecular oxygen"/>
    <property type="evidence" value="ECO:0007669"/>
    <property type="project" value="InterPro"/>
</dbReference>
<feature type="binding site" description="axial binding residue" evidence="13">
    <location>
        <position position="437"/>
    </location>
    <ligand>
        <name>heme</name>
        <dbReference type="ChEBI" id="CHEBI:30413"/>
    </ligand>
    <ligandPart>
        <name>Fe</name>
        <dbReference type="ChEBI" id="CHEBI:18248"/>
    </ligandPart>
</feature>
<keyword evidence="16" id="KW-1185">Reference proteome</keyword>
<dbReference type="GO" id="GO:0005789">
    <property type="term" value="C:endoplasmic reticulum membrane"/>
    <property type="evidence" value="ECO:0007669"/>
    <property type="project" value="UniProtKB-SubCell"/>
</dbReference>
<evidence type="ECO:0000313" key="15">
    <source>
        <dbReference type="EnsemblMetazoa" id="AEPI015031-PA"/>
    </source>
</evidence>
<evidence type="ECO:0000256" key="3">
    <source>
        <dbReference type="ARBA" id="ARBA00004406"/>
    </source>
</evidence>
<keyword evidence="10 13" id="KW-0408">Iron</keyword>
<evidence type="ECO:0000256" key="2">
    <source>
        <dbReference type="ARBA" id="ARBA00004174"/>
    </source>
</evidence>
<evidence type="ECO:0000256" key="1">
    <source>
        <dbReference type="ARBA" id="ARBA00001971"/>
    </source>
</evidence>
<reference evidence="15" key="2">
    <citation type="submission" date="2020-05" db="UniProtKB">
        <authorList>
            <consortium name="EnsemblMetazoa"/>
        </authorList>
    </citation>
    <scope>IDENTIFICATION</scope>
    <source>
        <strain evidence="15">Epiroticus2</strain>
    </source>
</reference>
<reference evidence="16" key="1">
    <citation type="submission" date="2013-03" db="EMBL/GenBank/DDBJ databases">
        <title>The Genome Sequence of Anopheles epiroticus epiroticus2.</title>
        <authorList>
            <consortium name="The Broad Institute Genomics Platform"/>
            <person name="Neafsey D.E."/>
            <person name="Howell P."/>
            <person name="Walker B."/>
            <person name="Young S.K."/>
            <person name="Zeng Q."/>
            <person name="Gargeya S."/>
            <person name="Fitzgerald M."/>
            <person name="Haas B."/>
            <person name="Abouelleil A."/>
            <person name="Allen A.W."/>
            <person name="Alvarado L."/>
            <person name="Arachchi H.M."/>
            <person name="Berlin A.M."/>
            <person name="Chapman S.B."/>
            <person name="Gainer-Dewar J."/>
            <person name="Goldberg J."/>
            <person name="Griggs A."/>
            <person name="Gujja S."/>
            <person name="Hansen M."/>
            <person name="Howarth C."/>
            <person name="Imamovic A."/>
            <person name="Ireland A."/>
            <person name="Larimer J."/>
            <person name="McCowan C."/>
            <person name="Murphy C."/>
            <person name="Pearson M."/>
            <person name="Poon T.W."/>
            <person name="Priest M."/>
            <person name="Roberts A."/>
            <person name="Saif S."/>
            <person name="Shea T."/>
            <person name="Sisk P."/>
            <person name="Sykes S."/>
            <person name="Wortman J."/>
            <person name="Nusbaum C."/>
            <person name="Birren B."/>
        </authorList>
    </citation>
    <scope>NUCLEOTIDE SEQUENCE [LARGE SCALE GENOMIC DNA]</scope>
    <source>
        <strain evidence="16">Epiroticus2</strain>
    </source>
</reference>
<dbReference type="VEuPathDB" id="VectorBase:AEPI015031"/>
<keyword evidence="9 14" id="KW-0560">Oxidoreductase</keyword>
<dbReference type="PRINTS" id="PR00385">
    <property type="entry name" value="P450"/>
</dbReference>
<keyword evidence="6 13" id="KW-0479">Metal-binding</keyword>
<dbReference type="GO" id="GO:0020037">
    <property type="term" value="F:heme binding"/>
    <property type="evidence" value="ECO:0007669"/>
    <property type="project" value="InterPro"/>
</dbReference>
<accession>A0A182PYW3</accession>
<sequence>MFVYTLGLLAVALYLTLRHIYSYWARQGLPHLCPEIPYGNLRALAEKRESFGTAVNALYARSPERLLGVYLFFRPAILVRDAHLAKRILAADFQHFHDRGVYVDEQRDPMSAHLFALPGARWKRLRAKLTPTFTSGQLRQMMPTFLAVGEKLLDQLGPLAAEGHVVDVRDIASRYVLDGIASVFFGFEANCLRDPADPFREPLRDVNDPNSFVNNVRSAGVFLCPGLLRLSGLKSLPPAMRRFAREVVTRQIEHRERHPEQRRKDFIQLLIDLRREANGQEALTIAQCAANVFLFYVAGADTSTGVITFTLHELTHSPAVMAKARAEIDDMLARHDGVISYEALQELPYLDQCLKETLRKYPGLPVLNRVCTQDYPVPDSGVVIRAGTQVLIPLLAYGMDEKYFPEPDVYMPERFDEQAPKYDPDAYYPFGLGPRNCIGLRQGIILTKIGLVLMLSRFDFEATVPCKVRFEPVNVTLMPDGGLPMKITVRADRAE</sequence>
<evidence type="ECO:0000256" key="10">
    <source>
        <dbReference type="ARBA" id="ARBA00023004"/>
    </source>
</evidence>
<dbReference type="Gene3D" id="1.10.630.10">
    <property type="entry name" value="Cytochrome P450"/>
    <property type="match status" value="1"/>
</dbReference>
<keyword evidence="8" id="KW-0492">Microsome</keyword>
<dbReference type="AlphaFoldDB" id="A0A182PYW3"/>
<dbReference type="STRING" id="199890.A0A182PYW3"/>
<dbReference type="PRINTS" id="PR00463">
    <property type="entry name" value="EP450I"/>
</dbReference>
<evidence type="ECO:0000256" key="12">
    <source>
        <dbReference type="ARBA" id="ARBA00023136"/>
    </source>
</evidence>
<dbReference type="Pfam" id="PF00067">
    <property type="entry name" value="p450"/>
    <property type="match status" value="1"/>
</dbReference>
<dbReference type="PROSITE" id="PS00086">
    <property type="entry name" value="CYTOCHROME_P450"/>
    <property type="match status" value="1"/>
</dbReference>
<comment type="similarity">
    <text evidence="4 14">Belongs to the cytochrome P450 family.</text>
</comment>
<dbReference type="PANTHER" id="PTHR24292">
    <property type="entry name" value="CYTOCHROME P450"/>
    <property type="match status" value="1"/>
</dbReference>
<dbReference type="InterPro" id="IPR050476">
    <property type="entry name" value="Insect_CytP450_Detox"/>
</dbReference>
<dbReference type="InterPro" id="IPR002401">
    <property type="entry name" value="Cyt_P450_E_grp-I"/>
</dbReference>
<dbReference type="CDD" id="cd11056">
    <property type="entry name" value="CYP6-like"/>
    <property type="match status" value="1"/>
</dbReference>
<organism evidence="15 16">
    <name type="scientific">Anopheles epiroticus</name>
    <dbReference type="NCBI Taxonomy" id="199890"/>
    <lineage>
        <taxon>Eukaryota</taxon>
        <taxon>Metazoa</taxon>
        <taxon>Ecdysozoa</taxon>
        <taxon>Arthropoda</taxon>
        <taxon>Hexapoda</taxon>
        <taxon>Insecta</taxon>
        <taxon>Pterygota</taxon>
        <taxon>Neoptera</taxon>
        <taxon>Endopterygota</taxon>
        <taxon>Diptera</taxon>
        <taxon>Nematocera</taxon>
        <taxon>Culicoidea</taxon>
        <taxon>Culicidae</taxon>
        <taxon>Anophelinae</taxon>
        <taxon>Anopheles</taxon>
    </lineage>
</organism>
<comment type="cofactor">
    <cofactor evidence="1 13">
        <name>heme</name>
        <dbReference type="ChEBI" id="CHEBI:30413"/>
    </cofactor>
</comment>
<evidence type="ECO:0000313" key="16">
    <source>
        <dbReference type="Proteomes" id="UP000075885"/>
    </source>
</evidence>
<evidence type="ECO:0000256" key="8">
    <source>
        <dbReference type="ARBA" id="ARBA00022848"/>
    </source>
</evidence>
<dbReference type="Proteomes" id="UP000075885">
    <property type="component" value="Unassembled WGS sequence"/>
</dbReference>
<evidence type="ECO:0000256" key="13">
    <source>
        <dbReference type="PIRSR" id="PIRSR602401-1"/>
    </source>
</evidence>
<evidence type="ECO:0000256" key="4">
    <source>
        <dbReference type="ARBA" id="ARBA00010617"/>
    </source>
</evidence>
<proteinExistence type="inferred from homology"/>
<evidence type="ECO:0000256" key="9">
    <source>
        <dbReference type="ARBA" id="ARBA00023002"/>
    </source>
</evidence>
<protein>
    <submittedName>
        <fullName evidence="15">Uncharacterized protein</fullName>
    </submittedName>
</protein>
<dbReference type="InterPro" id="IPR036396">
    <property type="entry name" value="Cyt_P450_sf"/>
</dbReference>
<keyword evidence="11 14" id="KW-0503">Monooxygenase</keyword>
<evidence type="ECO:0000256" key="11">
    <source>
        <dbReference type="ARBA" id="ARBA00023033"/>
    </source>
</evidence>